<dbReference type="EMBL" id="CP063189">
    <property type="protein sequence ID" value="WCZ32627.1"/>
    <property type="molecule type" value="Genomic_DNA"/>
</dbReference>
<dbReference type="Proteomes" id="UP001220064">
    <property type="component" value="Chromosome"/>
</dbReference>
<evidence type="ECO:0000313" key="2">
    <source>
        <dbReference type="Proteomes" id="UP001220064"/>
    </source>
</evidence>
<reference evidence="1 2" key="1">
    <citation type="submission" date="2020-10" db="EMBL/GenBank/DDBJ databases">
        <title>Complete genome sequence of Corynebacterium massiliense DSM 45435, type strain of Corynebacterium massiliense.</title>
        <authorList>
            <person name="Busche T."/>
            <person name="Kalinowski J."/>
            <person name="Ruckert C."/>
        </authorList>
    </citation>
    <scope>NUCLEOTIDE SEQUENCE [LARGE SCALE GENOMIC DNA]</scope>
    <source>
        <strain evidence="1 2">DSM 45435</strain>
    </source>
</reference>
<sequence>MMTWVAVVAAVAVTCLALWAYFTAQRLNSLHIRTDAARASLQAVLDRRAAVVAALLPGDPNAQRVASAAEATALDPADFSARAERESAVTEVTRCHLEPPPAQLVDAEVRLQLAQRFYNEAVADTRALRLRPLVRMFRLGGTARLPQFFDYTVIPPRPGGLAGGTGATAD</sequence>
<evidence type="ECO:0000313" key="1">
    <source>
        <dbReference type="EMBL" id="WCZ32627.1"/>
    </source>
</evidence>
<protein>
    <recommendedName>
        <fullName evidence="3">LemA family protein</fullName>
    </recommendedName>
</protein>
<accession>A0ABY7UAY3</accession>
<gene>
    <name evidence="1" type="ORF">CMASS_05930</name>
</gene>
<evidence type="ECO:0008006" key="3">
    <source>
        <dbReference type="Google" id="ProtNLM"/>
    </source>
</evidence>
<proteinExistence type="predicted"/>
<organism evidence="1 2">
    <name type="scientific">Corynebacterium massiliense DSM 45435</name>
    <dbReference type="NCBI Taxonomy" id="1121364"/>
    <lineage>
        <taxon>Bacteria</taxon>
        <taxon>Bacillati</taxon>
        <taxon>Actinomycetota</taxon>
        <taxon>Actinomycetes</taxon>
        <taxon>Mycobacteriales</taxon>
        <taxon>Corynebacteriaceae</taxon>
        <taxon>Corynebacterium</taxon>
    </lineage>
</organism>
<name>A0ABY7UAY3_9CORY</name>
<keyword evidence="2" id="KW-1185">Reference proteome</keyword>